<reference evidence="2" key="1">
    <citation type="journal article" date="2019" name="Int. J. Syst. Evol. Microbiol.">
        <title>The Global Catalogue of Microorganisms (GCM) 10K type strain sequencing project: providing services to taxonomists for standard genome sequencing and annotation.</title>
        <authorList>
            <consortium name="The Broad Institute Genomics Platform"/>
            <consortium name="The Broad Institute Genome Sequencing Center for Infectious Disease"/>
            <person name="Wu L."/>
            <person name="Ma J."/>
        </authorList>
    </citation>
    <scope>NUCLEOTIDE SEQUENCE [LARGE SCALE GENOMIC DNA]</scope>
    <source>
        <strain evidence="2">NCAIM B.02333</strain>
    </source>
</reference>
<sequence>MLSETDLLADLVVTNGRVVDIVQDAYKARLLQPLLMLDLPCIEGTSLRDYCTILVQEANALDSLQHYLRPKLMAVTASGDPNEYNAQLALLSNEISDGVRLLQSELRKASRVNAVQASGGSLAVCTAALVALDVAALADAASVVGVGGGIWALVTAVQNRLEGRADVRERPHYLFWLLDKQARPA</sequence>
<evidence type="ECO:0000313" key="2">
    <source>
        <dbReference type="Proteomes" id="UP001595685"/>
    </source>
</evidence>
<proteinExistence type="predicted"/>
<comment type="caution">
    <text evidence="1">The sequence shown here is derived from an EMBL/GenBank/DDBJ whole genome shotgun (WGS) entry which is preliminary data.</text>
</comment>
<dbReference type="EMBL" id="JBHRWW010000001">
    <property type="protein sequence ID" value="MFC3687081.1"/>
    <property type="molecule type" value="Genomic_DNA"/>
</dbReference>
<dbReference type="Proteomes" id="UP001595685">
    <property type="component" value="Unassembled WGS sequence"/>
</dbReference>
<gene>
    <name evidence="1" type="ORF">ACFOLH_01855</name>
</gene>
<evidence type="ECO:0000313" key="1">
    <source>
        <dbReference type="EMBL" id="MFC3687081.1"/>
    </source>
</evidence>
<organism evidence="1 2">
    <name type="scientific">Aquipuribacter hungaricus</name>
    <dbReference type="NCBI Taxonomy" id="545624"/>
    <lineage>
        <taxon>Bacteria</taxon>
        <taxon>Bacillati</taxon>
        <taxon>Actinomycetota</taxon>
        <taxon>Actinomycetes</taxon>
        <taxon>Micrococcales</taxon>
        <taxon>Intrasporangiaceae</taxon>
        <taxon>Aquipuribacter</taxon>
    </lineage>
</organism>
<accession>A0ABV7WDD5</accession>
<keyword evidence="2" id="KW-1185">Reference proteome</keyword>
<dbReference type="RefSeq" id="WP_340289366.1">
    <property type="nucleotide sequence ID" value="NZ_JBBEOI010000007.1"/>
</dbReference>
<name>A0ABV7WDD5_9MICO</name>
<protein>
    <submittedName>
        <fullName evidence="1">Uncharacterized protein</fullName>
    </submittedName>
</protein>